<keyword evidence="5" id="KW-1185">Reference proteome</keyword>
<evidence type="ECO:0000313" key="4">
    <source>
        <dbReference type="EMBL" id="AHE99056.1"/>
    </source>
</evidence>
<dbReference type="Proteomes" id="UP000005289">
    <property type="component" value="Chromosome"/>
</dbReference>
<protein>
    <submittedName>
        <fullName evidence="4">Murein transglycosylase</fullName>
    </submittedName>
</protein>
<feature type="chain" id="PRO_5004787085" evidence="2">
    <location>
        <begin position="25"/>
        <end position="527"/>
    </location>
</feature>
<name>W0DKS0_9GAMM</name>
<dbReference type="Pfam" id="PF01464">
    <property type="entry name" value="SLT"/>
    <property type="match status" value="1"/>
</dbReference>
<dbReference type="AlphaFoldDB" id="W0DKS0"/>
<proteinExistence type="predicted"/>
<dbReference type="RefSeq" id="WP_025367549.1">
    <property type="nucleotide sequence ID" value="NZ_CP007029.1"/>
</dbReference>
<dbReference type="GO" id="GO:0008932">
    <property type="term" value="F:lytic endotransglycosylase activity"/>
    <property type="evidence" value="ECO:0007669"/>
    <property type="project" value="TreeGrafter"/>
</dbReference>
<dbReference type="HOGENOM" id="CLU_009520_1_4_6"/>
<sequence>MITRLLPVSIVVAGAMLLATGCSLHDSARTSAAVETAGTTVGEEPSTAARQEKDLSRDASRALRRTALRPDDAPDIWSRARISFTFTDELHHPRVAPYIEHYRSNPNIIAVSSARARPFAYFILTEIERRGLPGELLLLPIVESGYSTEATSRARAAGIWQFIPSTGKHFGLIQDDWYDGRRDVYQSTHAALDYLERLHARFGDWYLALAAYNFGQGNVARAIAANAADGKPTDYWSLQLSSEAMSYVPRLLALRALFEQPSRYGVTLPAIANRPYLEPVELGRQADLEYVAELARVEAREVLALNPGYRRSITHPHAAQHLLLPASAAQRLQTALRQRGNDHPLVRYTDYQVRAGDTLGQIARRHGLSVAELRGQNRLNGDLIRVGQTLRIPTSGQAATRDPVTVPARAISGPREYTVKAGDSLWGIARRHAVSVGALRERNDLAANAVLQPGQVLRLPAATDSVARDNTQRMQYRIRPGDSLNAISRRFQVEVADVQRWNSLNGHQIRAGDTLTLYVAANLATDG</sequence>
<dbReference type="InterPro" id="IPR023346">
    <property type="entry name" value="Lysozyme-like_dom_sf"/>
</dbReference>
<dbReference type="PANTHER" id="PTHR33734:SF22">
    <property type="entry name" value="MEMBRANE-BOUND LYTIC MUREIN TRANSGLYCOSYLASE D"/>
    <property type="match status" value="1"/>
</dbReference>
<dbReference type="Gene3D" id="1.10.530.10">
    <property type="match status" value="1"/>
</dbReference>
<dbReference type="OrthoDB" id="9815002at2"/>
<feature type="domain" description="LysM" evidence="3">
    <location>
        <begin position="415"/>
        <end position="459"/>
    </location>
</feature>
<dbReference type="InterPro" id="IPR036779">
    <property type="entry name" value="LysM_dom_sf"/>
</dbReference>
<organism evidence="4 5">
    <name type="scientific">Thioalkalivibrio paradoxus ARh 1</name>
    <dbReference type="NCBI Taxonomy" id="713585"/>
    <lineage>
        <taxon>Bacteria</taxon>
        <taxon>Pseudomonadati</taxon>
        <taxon>Pseudomonadota</taxon>
        <taxon>Gammaproteobacteria</taxon>
        <taxon>Chromatiales</taxon>
        <taxon>Ectothiorhodospiraceae</taxon>
        <taxon>Thioalkalivibrio</taxon>
    </lineage>
</organism>
<dbReference type="Pfam" id="PF01476">
    <property type="entry name" value="LysM"/>
    <property type="match status" value="3"/>
</dbReference>
<dbReference type="PROSITE" id="PS51257">
    <property type="entry name" value="PROKAR_LIPOPROTEIN"/>
    <property type="match status" value="1"/>
</dbReference>
<reference evidence="4 5" key="1">
    <citation type="submission" date="2013-12" db="EMBL/GenBank/DDBJ databases">
        <authorList>
            <consortium name="DOE Joint Genome Institute"/>
            <person name="Muyzer G."/>
            <person name="Huntemann M."/>
            <person name="Han J."/>
            <person name="Chen A."/>
            <person name="Kyrpides N."/>
            <person name="Mavromatis K."/>
            <person name="Markowitz V."/>
            <person name="Palaniappan K."/>
            <person name="Ivanova N."/>
            <person name="Schaumberg A."/>
            <person name="Pati A."/>
            <person name="Liolios K."/>
            <person name="Nordberg H.P."/>
            <person name="Cantor M.N."/>
            <person name="Hua S.X."/>
            <person name="Woyke T."/>
        </authorList>
    </citation>
    <scope>NUCLEOTIDE SEQUENCE [LARGE SCALE GENOMIC DNA]</scope>
    <source>
        <strain evidence="4 5">ARh 1</strain>
    </source>
</reference>
<dbReference type="STRING" id="713585.THITH_13195"/>
<feature type="domain" description="LysM" evidence="3">
    <location>
        <begin position="474"/>
        <end position="517"/>
    </location>
</feature>
<dbReference type="EMBL" id="CP007029">
    <property type="protein sequence ID" value="AHE99056.1"/>
    <property type="molecule type" value="Genomic_DNA"/>
</dbReference>
<dbReference type="SMART" id="SM00257">
    <property type="entry name" value="LysM"/>
    <property type="match status" value="3"/>
</dbReference>
<evidence type="ECO:0000256" key="2">
    <source>
        <dbReference type="SAM" id="SignalP"/>
    </source>
</evidence>
<dbReference type="Gene3D" id="3.10.350.10">
    <property type="entry name" value="LysM domain"/>
    <property type="match status" value="3"/>
</dbReference>
<keyword evidence="2" id="KW-0732">Signal</keyword>
<gene>
    <name evidence="4" type="ORF">THITH_13195</name>
</gene>
<dbReference type="InterPro" id="IPR008258">
    <property type="entry name" value="Transglycosylase_SLT_dom_1"/>
</dbReference>
<dbReference type="SUPFAM" id="SSF53955">
    <property type="entry name" value="Lysozyme-like"/>
    <property type="match status" value="1"/>
</dbReference>
<dbReference type="PANTHER" id="PTHR33734">
    <property type="entry name" value="LYSM DOMAIN-CONTAINING GPI-ANCHORED PROTEIN 2"/>
    <property type="match status" value="1"/>
</dbReference>
<dbReference type="InterPro" id="IPR018392">
    <property type="entry name" value="LysM"/>
</dbReference>
<dbReference type="SUPFAM" id="SSF54106">
    <property type="entry name" value="LysM domain"/>
    <property type="match status" value="3"/>
</dbReference>
<evidence type="ECO:0000259" key="3">
    <source>
        <dbReference type="PROSITE" id="PS51782"/>
    </source>
</evidence>
<dbReference type="PROSITE" id="PS51782">
    <property type="entry name" value="LYSM"/>
    <property type="match status" value="3"/>
</dbReference>
<dbReference type="CDD" id="cd16894">
    <property type="entry name" value="MltD-like"/>
    <property type="match status" value="1"/>
</dbReference>
<feature type="signal peptide" evidence="2">
    <location>
        <begin position="1"/>
        <end position="24"/>
    </location>
</feature>
<dbReference type="CDD" id="cd00118">
    <property type="entry name" value="LysM"/>
    <property type="match status" value="3"/>
</dbReference>
<dbReference type="KEGG" id="tti:THITH_13195"/>
<feature type="domain" description="LysM" evidence="3">
    <location>
        <begin position="349"/>
        <end position="392"/>
    </location>
</feature>
<accession>W0DKS0</accession>
<feature type="region of interest" description="Disordered" evidence="1">
    <location>
        <begin position="35"/>
        <end position="57"/>
    </location>
</feature>
<evidence type="ECO:0000256" key="1">
    <source>
        <dbReference type="SAM" id="MobiDB-lite"/>
    </source>
</evidence>
<evidence type="ECO:0000313" key="5">
    <source>
        <dbReference type="Proteomes" id="UP000005289"/>
    </source>
</evidence>